<protein>
    <submittedName>
        <fullName evidence="4">Molecular chaperone DnaJ</fullName>
    </submittedName>
</protein>
<proteinExistence type="predicted"/>
<dbReference type="GO" id="GO:0042026">
    <property type="term" value="P:protein refolding"/>
    <property type="evidence" value="ECO:0007669"/>
    <property type="project" value="TreeGrafter"/>
</dbReference>
<dbReference type="Gene3D" id="1.10.287.110">
    <property type="entry name" value="DnaJ domain"/>
    <property type="match status" value="1"/>
</dbReference>
<feature type="compositionally biased region" description="Polar residues" evidence="2">
    <location>
        <begin position="77"/>
        <end position="86"/>
    </location>
</feature>
<dbReference type="RefSeq" id="WP_106307589.1">
    <property type="nucleotide sequence ID" value="NZ_PVWO01000244.1"/>
</dbReference>
<name>A0A2T1GBN3_9CYAN</name>
<dbReference type="InterPro" id="IPR036869">
    <property type="entry name" value="J_dom_sf"/>
</dbReference>
<evidence type="ECO:0000259" key="3">
    <source>
        <dbReference type="PROSITE" id="PS50076"/>
    </source>
</evidence>
<evidence type="ECO:0000256" key="1">
    <source>
        <dbReference type="ARBA" id="ARBA00023186"/>
    </source>
</evidence>
<comment type="caution">
    <text evidence="4">The sequence shown here is derived from an EMBL/GenBank/DDBJ whole genome shotgun (WGS) entry which is preliminary data.</text>
</comment>
<dbReference type="CDD" id="cd10747">
    <property type="entry name" value="DnaJ_C"/>
    <property type="match status" value="1"/>
</dbReference>
<dbReference type="Proteomes" id="UP000238937">
    <property type="component" value="Unassembled WGS sequence"/>
</dbReference>
<dbReference type="Pfam" id="PF01556">
    <property type="entry name" value="DnaJ_C"/>
    <property type="match status" value="1"/>
</dbReference>
<dbReference type="PANTHER" id="PTHR43096">
    <property type="entry name" value="DNAJ HOMOLOG 1, MITOCHONDRIAL-RELATED"/>
    <property type="match status" value="1"/>
</dbReference>
<dbReference type="PROSITE" id="PS00636">
    <property type="entry name" value="DNAJ_1"/>
    <property type="match status" value="1"/>
</dbReference>
<keyword evidence="5" id="KW-1185">Reference proteome</keyword>
<dbReference type="InterPro" id="IPR008971">
    <property type="entry name" value="HSP40/DnaJ_pept-bd"/>
</dbReference>
<dbReference type="EMBL" id="PVWO01000244">
    <property type="protein sequence ID" value="PSB54638.1"/>
    <property type="molecule type" value="Genomic_DNA"/>
</dbReference>
<evidence type="ECO:0000313" key="5">
    <source>
        <dbReference type="Proteomes" id="UP000238937"/>
    </source>
</evidence>
<dbReference type="Gene3D" id="2.60.260.20">
    <property type="entry name" value="Urease metallochaperone UreE, N-terminal domain"/>
    <property type="match status" value="2"/>
</dbReference>
<gene>
    <name evidence="4" type="ORF">C7B77_17525</name>
</gene>
<dbReference type="PANTHER" id="PTHR43096:SF52">
    <property type="entry name" value="DNAJ HOMOLOG 1, MITOCHONDRIAL-RELATED"/>
    <property type="match status" value="1"/>
</dbReference>
<dbReference type="AlphaFoldDB" id="A0A2T1GBN3"/>
<dbReference type="SUPFAM" id="SSF46565">
    <property type="entry name" value="Chaperone J-domain"/>
    <property type="match status" value="1"/>
</dbReference>
<dbReference type="GO" id="GO:0051082">
    <property type="term" value="F:unfolded protein binding"/>
    <property type="evidence" value="ECO:0007669"/>
    <property type="project" value="InterPro"/>
</dbReference>
<keyword evidence="1" id="KW-0143">Chaperone</keyword>
<dbReference type="InterPro" id="IPR001623">
    <property type="entry name" value="DnaJ_domain"/>
</dbReference>
<feature type="compositionally biased region" description="Low complexity" evidence="2">
    <location>
        <begin position="87"/>
        <end position="103"/>
    </location>
</feature>
<dbReference type="GO" id="GO:0005737">
    <property type="term" value="C:cytoplasm"/>
    <property type="evidence" value="ECO:0007669"/>
    <property type="project" value="TreeGrafter"/>
</dbReference>
<dbReference type="OrthoDB" id="9779889at2"/>
<feature type="region of interest" description="Disordered" evidence="2">
    <location>
        <begin position="77"/>
        <end position="106"/>
    </location>
</feature>
<accession>A0A2T1GBN3</accession>
<sequence>MAATNFRDYYALLGVNKNASADDIKKAYRRLARKYHPDLNPGDKTAEAKFKEITEANEVLSDVDKRTQYDRFGQYWKQSEQPRANNTTTRSTPGATPGTTRPGDFNTVDFGQYNNFDDFVNELLGRFNNSGTPNPAAGKAAGAENFTTNASTSSSTNNLGGDREATISLSLTEAYKGVQKSFNLGTETIKVRIPGGAKAGSRIRVRGKGNINTYNKQRGDLYLTVELQPHPFFRLEGEQLICEVPVTPDEAVLGAQIEIPTPDGMVTVNVPAGVRSGQSLRLRGKGWANPRGERGDQLAKIVIATPKSISPAERELYEKIRAARTFDPRNHFNQVML</sequence>
<dbReference type="FunFam" id="2.60.260.20:FF:000013">
    <property type="entry name" value="DnaJ subfamily B member 11"/>
    <property type="match status" value="1"/>
</dbReference>
<dbReference type="InterPro" id="IPR002939">
    <property type="entry name" value="DnaJ_C"/>
</dbReference>
<reference evidence="4 5" key="1">
    <citation type="submission" date="2018-03" db="EMBL/GenBank/DDBJ databases">
        <title>The ancient ancestry and fast evolution of plastids.</title>
        <authorList>
            <person name="Moore K.R."/>
            <person name="Magnabosco C."/>
            <person name="Momper L."/>
            <person name="Gold D.A."/>
            <person name="Bosak T."/>
            <person name="Fournier G.P."/>
        </authorList>
    </citation>
    <scope>NUCLEOTIDE SEQUENCE [LARGE SCALE GENOMIC DNA]</scope>
    <source>
        <strain evidence="4 5">CCALA 037</strain>
    </source>
</reference>
<dbReference type="PROSITE" id="PS50076">
    <property type="entry name" value="DNAJ_2"/>
    <property type="match status" value="1"/>
</dbReference>
<dbReference type="SUPFAM" id="SSF49493">
    <property type="entry name" value="HSP40/DnaJ peptide-binding domain"/>
    <property type="match status" value="2"/>
</dbReference>
<evidence type="ECO:0000256" key="2">
    <source>
        <dbReference type="SAM" id="MobiDB-lite"/>
    </source>
</evidence>
<organism evidence="4 5">
    <name type="scientific">Chamaesiphon polymorphus CCALA 037</name>
    <dbReference type="NCBI Taxonomy" id="2107692"/>
    <lineage>
        <taxon>Bacteria</taxon>
        <taxon>Bacillati</taxon>
        <taxon>Cyanobacteriota</taxon>
        <taxon>Cyanophyceae</taxon>
        <taxon>Gomontiellales</taxon>
        <taxon>Chamaesiphonaceae</taxon>
        <taxon>Chamaesiphon</taxon>
    </lineage>
</organism>
<dbReference type="PRINTS" id="PR00625">
    <property type="entry name" value="JDOMAIN"/>
</dbReference>
<evidence type="ECO:0000313" key="4">
    <source>
        <dbReference type="EMBL" id="PSB54638.1"/>
    </source>
</evidence>
<feature type="domain" description="J" evidence="3">
    <location>
        <begin position="8"/>
        <end position="73"/>
    </location>
</feature>
<dbReference type="CDD" id="cd06257">
    <property type="entry name" value="DnaJ"/>
    <property type="match status" value="1"/>
</dbReference>
<dbReference type="SMART" id="SM00271">
    <property type="entry name" value="DnaJ"/>
    <property type="match status" value="1"/>
</dbReference>
<dbReference type="InterPro" id="IPR018253">
    <property type="entry name" value="DnaJ_domain_CS"/>
</dbReference>
<dbReference type="Pfam" id="PF00226">
    <property type="entry name" value="DnaJ"/>
    <property type="match status" value="1"/>
</dbReference>